<keyword evidence="2" id="KW-1185">Reference proteome</keyword>
<protein>
    <submittedName>
        <fullName evidence="1">Toxin HicA</fullName>
    </submittedName>
</protein>
<gene>
    <name evidence="1" type="ORF">AB6M95_13325</name>
</gene>
<dbReference type="EMBL" id="JBGLYH010000040">
    <property type="protein sequence ID" value="MEZ7197739.1"/>
    <property type="molecule type" value="Genomic_DNA"/>
</dbReference>
<proteinExistence type="predicted"/>
<comment type="caution">
    <text evidence="1">The sequence shown here is derived from an EMBL/GenBank/DDBJ whole genome shotgun (WGS) entry which is preliminary data.</text>
</comment>
<sequence>MSKIEKILKQMKSAPQNVRFNDLDAVCAHFFGEPRQEGTSHKVYKTPWRGDPRVNIQDKKGMAKTYQVRQVLEAIARIEKQEGGSK</sequence>
<name>A0ABV4K434_9BACT</name>
<organism evidence="1 2">
    <name type="scientific">Pseudodesulfovibrio karagichevae</name>
    <dbReference type="NCBI Taxonomy" id="3239305"/>
    <lineage>
        <taxon>Bacteria</taxon>
        <taxon>Pseudomonadati</taxon>
        <taxon>Thermodesulfobacteriota</taxon>
        <taxon>Desulfovibrionia</taxon>
        <taxon>Desulfovibrionales</taxon>
        <taxon>Desulfovibrionaceae</taxon>
    </lineage>
</organism>
<evidence type="ECO:0000313" key="2">
    <source>
        <dbReference type="Proteomes" id="UP001568698"/>
    </source>
</evidence>
<dbReference type="RefSeq" id="WP_371387252.1">
    <property type="nucleotide sequence ID" value="NZ_JBGLYH010000040.1"/>
</dbReference>
<dbReference type="Proteomes" id="UP001568698">
    <property type="component" value="Unassembled WGS sequence"/>
</dbReference>
<evidence type="ECO:0000313" key="1">
    <source>
        <dbReference type="EMBL" id="MEZ7197739.1"/>
    </source>
</evidence>
<accession>A0ABV4K434</accession>
<reference evidence="1 2" key="1">
    <citation type="submission" date="2024-08" db="EMBL/GenBank/DDBJ databases">
        <title>Sulfate-reducing bacteria isolated from formation water of the oil field in Kazakhstan and description of Pseudodesulfovibrio sp.</title>
        <authorList>
            <person name="Bidzhieva S.K."/>
            <person name="Tourova T.P."/>
            <person name="Grouzdev D.S."/>
            <person name="Beletsky A.V."/>
            <person name="Sokolova D.S."/>
            <person name="Samigullina S.R."/>
            <person name="Poltaraus A.B."/>
            <person name="Avtukh A.N."/>
            <person name="Tereshina V.M."/>
            <person name="Zhaparov N.S."/>
            <person name="Mardanov A.V."/>
            <person name="Nazina T.N."/>
        </authorList>
    </citation>
    <scope>NUCLEOTIDE SEQUENCE [LARGE SCALE GENOMIC DNA]</scope>
    <source>
        <strain evidence="1 2">9FUS</strain>
    </source>
</reference>